<organism evidence="2 3">
    <name type="scientific">Caenorhabditis bovis</name>
    <dbReference type="NCBI Taxonomy" id="2654633"/>
    <lineage>
        <taxon>Eukaryota</taxon>
        <taxon>Metazoa</taxon>
        <taxon>Ecdysozoa</taxon>
        <taxon>Nematoda</taxon>
        <taxon>Chromadorea</taxon>
        <taxon>Rhabditida</taxon>
        <taxon>Rhabditina</taxon>
        <taxon>Rhabditomorpha</taxon>
        <taxon>Rhabditoidea</taxon>
        <taxon>Rhabditidae</taxon>
        <taxon>Peloderinae</taxon>
        <taxon>Caenorhabditis</taxon>
    </lineage>
</organism>
<accession>A0A8S1F290</accession>
<feature type="region of interest" description="Disordered" evidence="1">
    <location>
        <begin position="1"/>
        <end position="44"/>
    </location>
</feature>
<gene>
    <name evidence="2" type="ORF">CBOVIS_LOCUS9736</name>
</gene>
<feature type="compositionally biased region" description="Basic and acidic residues" evidence="1">
    <location>
        <begin position="117"/>
        <end position="126"/>
    </location>
</feature>
<proteinExistence type="predicted"/>
<dbReference type="EMBL" id="CADEPM010000006">
    <property type="protein sequence ID" value="CAB3407883.1"/>
    <property type="molecule type" value="Genomic_DNA"/>
</dbReference>
<name>A0A8S1F290_9PELO</name>
<evidence type="ECO:0000313" key="2">
    <source>
        <dbReference type="EMBL" id="CAB3407883.1"/>
    </source>
</evidence>
<reference evidence="2 3" key="1">
    <citation type="submission" date="2020-04" db="EMBL/GenBank/DDBJ databases">
        <authorList>
            <person name="Laetsch R D."/>
            <person name="Stevens L."/>
            <person name="Kumar S."/>
            <person name="Blaxter L. M."/>
        </authorList>
    </citation>
    <scope>NUCLEOTIDE SEQUENCE [LARGE SCALE GENOMIC DNA]</scope>
</reference>
<sequence>MDMEKRESEEAIPMEDDEAQREANGKAEELCEEQKQQSDREEEDELVDYLKLLGIRRLNEDVEKLSKQYIEADKEKRQWEKKAHKLEGEILMLKNEMHEMKKRRARMVKNNGNEDDAGGRRMEGMV</sequence>
<dbReference type="Proteomes" id="UP000494206">
    <property type="component" value="Unassembled WGS sequence"/>
</dbReference>
<keyword evidence="3" id="KW-1185">Reference proteome</keyword>
<feature type="region of interest" description="Disordered" evidence="1">
    <location>
        <begin position="106"/>
        <end position="126"/>
    </location>
</feature>
<evidence type="ECO:0000256" key="1">
    <source>
        <dbReference type="SAM" id="MobiDB-lite"/>
    </source>
</evidence>
<evidence type="ECO:0000313" key="3">
    <source>
        <dbReference type="Proteomes" id="UP000494206"/>
    </source>
</evidence>
<protein>
    <submittedName>
        <fullName evidence="2">Uncharacterized protein</fullName>
    </submittedName>
</protein>
<dbReference type="AlphaFoldDB" id="A0A8S1F290"/>
<feature type="compositionally biased region" description="Acidic residues" evidence="1">
    <location>
        <begin position="10"/>
        <end position="19"/>
    </location>
</feature>
<comment type="caution">
    <text evidence="2">The sequence shown here is derived from an EMBL/GenBank/DDBJ whole genome shotgun (WGS) entry which is preliminary data.</text>
</comment>
<feature type="compositionally biased region" description="Basic and acidic residues" evidence="1">
    <location>
        <begin position="20"/>
        <end position="39"/>
    </location>
</feature>